<dbReference type="InterPro" id="IPR019405">
    <property type="entry name" value="Lactonase_7-beta_prop"/>
</dbReference>
<evidence type="ECO:0000313" key="3">
    <source>
        <dbReference type="EMBL" id="PLW21616.1"/>
    </source>
</evidence>
<feature type="chain" id="PRO_5014563358" description="6-phosphogluconolactonase" evidence="2">
    <location>
        <begin position="30"/>
        <end position="445"/>
    </location>
</feature>
<dbReference type="GO" id="GO:0017057">
    <property type="term" value="F:6-phosphogluconolactonase activity"/>
    <property type="evidence" value="ECO:0007669"/>
    <property type="project" value="TreeGrafter"/>
</dbReference>
<gene>
    <name evidence="4" type="ORF">PCASD_10206</name>
    <name evidence="3" type="ORF">PCASD_18384</name>
</gene>
<dbReference type="Gene3D" id="2.130.10.10">
    <property type="entry name" value="YVTN repeat-like/Quinoprotein amine dehydrogenase"/>
    <property type="match status" value="1"/>
</dbReference>
<evidence type="ECO:0000313" key="5">
    <source>
        <dbReference type="Proteomes" id="UP000235392"/>
    </source>
</evidence>
<protein>
    <recommendedName>
        <fullName evidence="6">6-phosphogluconolactonase</fullName>
    </recommendedName>
</protein>
<dbReference type="EMBL" id="PGCI01000174">
    <property type="protein sequence ID" value="PLW35641.1"/>
    <property type="molecule type" value="Genomic_DNA"/>
</dbReference>
<evidence type="ECO:0000313" key="4">
    <source>
        <dbReference type="EMBL" id="PLW35641.1"/>
    </source>
</evidence>
<comment type="similarity">
    <text evidence="1">Belongs to the cycloisomerase 2 family.</text>
</comment>
<evidence type="ECO:0000256" key="1">
    <source>
        <dbReference type="ARBA" id="ARBA00005564"/>
    </source>
</evidence>
<name>A0A2N5T812_9BASI</name>
<comment type="caution">
    <text evidence="3">The sequence shown here is derived from an EMBL/GenBank/DDBJ whole genome shotgun (WGS) entry which is preliminary data.</text>
</comment>
<dbReference type="InterPro" id="IPR011048">
    <property type="entry name" value="Haem_d1_sf"/>
</dbReference>
<reference evidence="3 5" key="1">
    <citation type="submission" date="2017-11" db="EMBL/GenBank/DDBJ databases">
        <title>De novo assembly and phasing of dikaryotic genomes from two isolates of Puccinia coronata f. sp. avenae, the causal agent of oat crown rust.</title>
        <authorList>
            <person name="Miller M.E."/>
            <person name="Zhang Y."/>
            <person name="Omidvar V."/>
            <person name="Sperschneider J."/>
            <person name="Schwessinger B."/>
            <person name="Raley C."/>
            <person name="Palmer J.M."/>
            <person name="Garnica D."/>
            <person name="Upadhyaya N."/>
            <person name="Rathjen J."/>
            <person name="Taylor J.M."/>
            <person name="Park R.F."/>
            <person name="Dodds P.N."/>
            <person name="Hirsch C.D."/>
            <person name="Kianian S.F."/>
            <person name="Figueroa M."/>
        </authorList>
    </citation>
    <scope>NUCLEOTIDE SEQUENCE [LARGE SCALE GENOMIC DNA]</scope>
    <source>
        <strain evidence="3">12SD80</strain>
    </source>
</reference>
<keyword evidence="2" id="KW-0732">Signal</keyword>
<dbReference type="InterPro" id="IPR015943">
    <property type="entry name" value="WD40/YVTN_repeat-like_dom_sf"/>
</dbReference>
<dbReference type="EMBL" id="PGCI01000683">
    <property type="protein sequence ID" value="PLW21616.1"/>
    <property type="molecule type" value="Genomic_DNA"/>
</dbReference>
<feature type="signal peptide" evidence="2">
    <location>
        <begin position="1"/>
        <end position="29"/>
    </location>
</feature>
<dbReference type="Pfam" id="PF10282">
    <property type="entry name" value="Lactonase"/>
    <property type="match status" value="1"/>
</dbReference>
<evidence type="ECO:0008006" key="6">
    <source>
        <dbReference type="Google" id="ProtNLM"/>
    </source>
</evidence>
<dbReference type="InterPro" id="IPR050282">
    <property type="entry name" value="Cycloisomerase_2"/>
</dbReference>
<accession>A0A2N5T812</accession>
<evidence type="ECO:0000256" key="2">
    <source>
        <dbReference type="SAM" id="SignalP"/>
    </source>
</evidence>
<dbReference type="Proteomes" id="UP000235392">
    <property type="component" value="Unassembled WGS sequence"/>
</dbReference>
<proteinExistence type="inferred from homology"/>
<dbReference type="PANTHER" id="PTHR30344:SF1">
    <property type="entry name" value="6-PHOSPHOGLUCONOLACTONASE"/>
    <property type="match status" value="1"/>
</dbReference>
<sequence>MPSPTIFLSPWLLLLSISCVFNYTSHSSATTMNATSRHHFPLMKIMVGGYAGKITVLEYDPGNNTFRNLSSTATATNETTTRTTTTTIGRNPSFMTRSPVDQACFFAANEVSDFRDMNATGSVASFTINPHDNTLAPLSTALAAADPTALAISPDGRNLLAAEYTGGSWSRYSVTHQCRFTSEKPTQALQYHGSGPNKERQDHSYIHHAMYTPEGDLVLFVDLGGDSVYVHRVDVSTGHVGDLAHEIKFPPGTGPRHVSMISRGDGQDIYVISELSNQIFTIRVTDGGYGGLTSTIRQQLSTLPGNTTEAERRTFGAGEVMVSGDGRFVYGSNRQTDFSKPITDNSIVVFVRDPHTGLLLDSGTDYSNSNSPAWFPLPVGGKTPRQFSFSLDPYQSFLVVGCQQADTLLIFRRIPFDGSLRFLASTTVQAPSIQLFIPNHDQSYD</sequence>
<dbReference type="SUPFAM" id="SSF51004">
    <property type="entry name" value="C-terminal (heme d1) domain of cytochrome cd1-nitrite reductase"/>
    <property type="match status" value="1"/>
</dbReference>
<dbReference type="AlphaFoldDB" id="A0A2N5T812"/>
<dbReference type="PANTHER" id="PTHR30344">
    <property type="entry name" value="6-PHOSPHOGLUCONOLACTONASE-RELATED"/>
    <property type="match status" value="1"/>
</dbReference>
<organism evidence="3 5">
    <name type="scientific">Puccinia coronata f. sp. avenae</name>
    <dbReference type="NCBI Taxonomy" id="200324"/>
    <lineage>
        <taxon>Eukaryota</taxon>
        <taxon>Fungi</taxon>
        <taxon>Dikarya</taxon>
        <taxon>Basidiomycota</taxon>
        <taxon>Pucciniomycotina</taxon>
        <taxon>Pucciniomycetes</taxon>
        <taxon>Pucciniales</taxon>
        <taxon>Pucciniaceae</taxon>
        <taxon>Puccinia</taxon>
    </lineage>
</organism>